<protein>
    <recommendedName>
        <fullName evidence="5">Xylanolytic transcriptional activator regulatory domain-containing protein</fullName>
    </recommendedName>
</protein>
<feature type="compositionally biased region" description="Polar residues" evidence="4">
    <location>
        <begin position="19"/>
        <end position="40"/>
    </location>
</feature>
<evidence type="ECO:0000256" key="1">
    <source>
        <dbReference type="ARBA" id="ARBA00023015"/>
    </source>
</evidence>
<evidence type="ECO:0000259" key="5">
    <source>
        <dbReference type="SMART" id="SM00906"/>
    </source>
</evidence>
<dbReference type="GO" id="GO:0000435">
    <property type="term" value="P:positive regulation of transcription from RNA polymerase II promoter by galactose"/>
    <property type="evidence" value="ECO:0007669"/>
    <property type="project" value="TreeGrafter"/>
</dbReference>
<evidence type="ECO:0000313" key="7">
    <source>
        <dbReference type="Proteomes" id="UP001358417"/>
    </source>
</evidence>
<feature type="region of interest" description="Disordered" evidence="4">
    <location>
        <begin position="67"/>
        <end position="133"/>
    </location>
</feature>
<dbReference type="GO" id="GO:0008270">
    <property type="term" value="F:zinc ion binding"/>
    <property type="evidence" value="ECO:0007669"/>
    <property type="project" value="InterPro"/>
</dbReference>
<accession>A0AAV9N7L8</accession>
<organism evidence="6 7">
    <name type="scientific">Exophiala bonariae</name>
    <dbReference type="NCBI Taxonomy" id="1690606"/>
    <lineage>
        <taxon>Eukaryota</taxon>
        <taxon>Fungi</taxon>
        <taxon>Dikarya</taxon>
        <taxon>Ascomycota</taxon>
        <taxon>Pezizomycotina</taxon>
        <taxon>Eurotiomycetes</taxon>
        <taxon>Chaetothyriomycetidae</taxon>
        <taxon>Chaetothyriales</taxon>
        <taxon>Herpotrichiellaceae</taxon>
        <taxon>Exophiala</taxon>
    </lineage>
</organism>
<evidence type="ECO:0000313" key="6">
    <source>
        <dbReference type="EMBL" id="KAK5049536.1"/>
    </source>
</evidence>
<keyword evidence="2" id="KW-0804">Transcription</keyword>
<proteinExistence type="predicted"/>
<dbReference type="CDD" id="cd12148">
    <property type="entry name" value="fungal_TF_MHR"/>
    <property type="match status" value="1"/>
</dbReference>
<dbReference type="Pfam" id="PF04082">
    <property type="entry name" value="Fungal_trans"/>
    <property type="match status" value="1"/>
</dbReference>
<dbReference type="GO" id="GO:0005634">
    <property type="term" value="C:nucleus"/>
    <property type="evidence" value="ECO:0007669"/>
    <property type="project" value="TreeGrafter"/>
</dbReference>
<dbReference type="GO" id="GO:0006351">
    <property type="term" value="P:DNA-templated transcription"/>
    <property type="evidence" value="ECO:0007669"/>
    <property type="project" value="InterPro"/>
</dbReference>
<dbReference type="InterPro" id="IPR051127">
    <property type="entry name" value="Fungal_SecMet_Regulators"/>
</dbReference>
<keyword evidence="3" id="KW-0539">Nucleus</keyword>
<evidence type="ECO:0000256" key="2">
    <source>
        <dbReference type="ARBA" id="ARBA00023163"/>
    </source>
</evidence>
<sequence length="726" mass="81418">MSASEILRLQNRVRELENSTRNTRSYGSTTSENHAVATQRSQNSALGILASLSDLERTDDINRAQIHHTPNQNVDMSTHGRQPSIVSDRSPLSSIPTSRSVKEIPSIDGHSRHSRHAASSGMIGSLPDQGPSHEYFGGSSAGSFVSQVRAAVSQKMNIPEQRPFARDTLSSSDTMGVEAKISPAAPIDFVLPSRRRADELMDVYWEVVYPLYPYLDKAETILKYRDLWNERSDYEEDATFICGLNVIFALSSQLIGETHQRENSAKVFFERAKSLLDLWHSASFQYIQVCLLLGQYFQSTNDPHQCWTIIGMAIRTAQSLGLHLRETSERANTPRKRELLRKVWHGCIIMDRVSSMTYGRPTTIDKKLAAAVPRPLGIDEDRLQDFGRVPTPNEPSLIDFFVETLSLYEILYDILIAFYSSSMTEDNFGEGRWARYFGGSEPDTNWSPSVHAIDRRLVRWEANLPAHLKTERSSSRPETNKYFIRQATILRQRYLHIRLLALRPVLSAYVAAETSNADTSSTFDGILTQRIALQCAVVCVTVAQETIDLAYTRRSGDPTAVGPIAAWWYNVLFVYSAATVLIAGKLCPSILTEIPEKSISRSWHRAIEILEHYQSFGPVIKQLVAAQHVLFSTLPEHYSQAKGSRPPGDGSYQTGCSGNNVLTSASRQVEQMRAETYSALQSNAAIEETDNSTSSLGLNNPNFDYDFDFVFDSNDLSWLNSMPFEL</sequence>
<dbReference type="SMART" id="SM00906">
    <property type="entry name" value="Fungal_trans"/>
    <property type="match status" value="1"/>
</dbReference>
<dbReference type="AlphaFoldDB" id="A0AAV9N7L8"/>
<name>A0AAV9N7L8_9EURO</name>
<dbReference type="GO" id="GO:0000978">
    <property type="term" value="F:RNA polymerase II cis-regulatory region sequence-specific DNA binding"/>
    <property type="evidence" value="ECO:0007669"/>
    <property type="project" value="TreeGrafter"/>
</dbReference>
<evidence type="ECO:0000256" key="4">
    <source>
        <dbReference type="SAM" id="MobiDB-lite"/>
    </source>
</evidence>
<dbReference type="PANTHER" id="PTHR47424:SF4">
    <property type="entry name" value="ZN(II)2CYS6 TRANSCRIPTION FACTOR (EUROFUNG)"/>
    <property type="match status" value="1"/>
</dbReference>
<feature type="compositionally biased region" description="Polar residues" evidence="4">
    <location>
        <begin position="68"/>
        <end position="99"/>
    </location>
</feature>
<dbReference type="GO" id="GO:0000981">
    <property type="term" value="F:DNA-binding transcription factor activity, RNA polymerase II-specific"/>
    <property type="evidence" value="ECO:0007669"/>
    <property type="project" value="TreeGrafter"/>
</dbReference>
<keyword evidence="1" id="KW-0805">Transcription regulation</keyword>
<keyword evidence="7" id="KW-1185">Reference proteome</keyword>
<dbReference type="RefSeq" id="XP_064704581.1">
    <property type="nucleotide sequence ID" value="XM_064848042.1"/>
</dbReference>
<gene>
    <name evidence="6" type="ORF">LTR84_004465</name>
</gene>
<dbReference type="InterPro" id="IPR007219">
    <property type="entry name" value="XnlR_reg_dom"/>
</dbReference>
<evidence type="ECO:0000256" key="3">
    <source>
        <dbReference type="ARBA" id="ARBA00023242"/>
    </source>
</evidence>
<dbReference type="EMBL" id="JAVRRD010000019">
    <property type="protein sequence ID" value="KAK5049536.1"/>
    <property type="molecule type" value="Genomic_DNA"/>
</dbReference>
<comment type="caution">
    <text evidence="6">The sequence shown here is derived from an EMBL/GenBank/DDBJ whole genome shotgun (WGS) entry which is preliminary data.</text>
</comment>
<feature type="domain" description="Xylanolytic transcriptional activator regulatory" evidence="5">
    <location>
        <begin position="306"/>
        <end position="381"/>
    </location>
</feature>
<reference evidence="6 7" key="1">
    <citation type="submission" date="2023-08" db="EMBL/GenBank/DDBJ databases">
        <title>Black Yeasts Isolated from many extreme environments.</title>
        <authorList>
            <person name="Coleine C."/>
            <person name="Stajich J.E."/>
            <person name="Selbmann L."/>
        </authorList>
    </citation>
    <scope>NUCLEOTIDE SEQUENCE [LARGE SCALE GENOMIC DNA]</scope>
    <source>
        <strain evidence="6 7">CCFEE 5792</strain>
    </source>
</reference>
<dbReference type="Proteomes" id="UP001358417">
    <property type="component" value="Unassembled WGS sequence"/>
</dbReference>
<dbReference type="PANTHER" id="PTHR47424">
    <property type="entry name" value="REGULATORY PROTEIN GAL4"/>
    <property type="match status" value="1"/>
</dbReference>
<dbReference type="GeneID" id="89972643"/>
<feature type="region of interest" description="Disordered" evidence="4">
    <location>
        <begin position="15"/>
        <end position="40"/>
    </location>
</feature>